<evidence type="ECO:0000259" key="2">
    <source>
        <dbReference type="Pfam" id="PF07862"/>
    </source>
</evidence>
<evidence type="ECO:0000313" key="3">
    <source>
        <dbReference type="EMBL" id="ACF47364.1"/>
    </source>
</evidence>
<protein>
    <recommendedName>
        <fullName evidence="2">Nif11 domain-containing protein</fullName>
    </recommendedName>
</protein>
<dbReference type="InterPro" id="IPR012903">
    <property type="entry name" value="Nif11"/>
</dbReference>
<evidence type="ECO:0000313" key="4">
    <source>
        <dbReference type="Proteomes" id="UP000002725"/>
    </source>
</evidence>
<dbReference type="Proteomes" id="UP000002725">
    <property type="component" value="Plasmid pPAES01"/>
</dbReference>
<dbReference type="RefSeq" id="WP_012509569.1">
    <property type="nucleotide sequence ID" value="NC_011061.1"/>
</dbReference>
<evidence type="ECO:0000256" key="1">
    <source>
        <dbReference type="SAM" id="MobiDB-lite"/>
    </source>
</evidence>
<feature type="region of interest" description="Disordered" evidence="1">
    <location>
        <begin position="67"/>
        <end position="92"/>
    </location>
</feature>
<keyword evidence="3" id="KW-0614">Plasmid</keyword>
<gene>
    <name evidence="3" type="ordered locus">Paes_2373</name>
</gene>
<dbReference type="Pfam" id="PF07862">
    <property type="entry name" value="Nif11"/>
    <property type="match status" value="1"/>
</dbReference>
<accession>B4S9N7</accession>
<name>B4S9N7_PROA2</name>
<keyword evidence="4" id="KW-1185">Reference proteome</keyword>
<dbReference type="HOGENOM" id="CLU_2410800_0_0_10"/>
<sequence>MSQTSATAFIERLKNDDDFLAQVVSCSDARTRMDFVRVEGYDFSADELETLRGGFTDDDLSRTRFQESRLGYDGPLGHGQDPEPEPNPPSLN</sequence>
<dbReference type="EMBL" id="CP001109">
    <property type="protein sequence ID" value="ACF47364.1"/>
    <property type="molecule type" value="Genomic_DNA"/>
</dbReference>
<organism evidence="3 4">
    <name type="scientific">Prosthecochloris aestuarii (strain DSM 271 / SK 413)</name>
    <dbReference type="NCBI Taxonomy" id="290512"/>
    <lineage>
        <taxon>Bacteria</taxon>
        <taxon>Pseudomonadati</taxon>
        <taxon>Chlorobiota</taxon>
        <taxon>Chlorobiia</taxon>
        <taxon>Chlorobiales</taxon>
        <taxon>Chlorobiaceae</taxon>
        <taxon>Prosthecochloris</taxon>
    </lineage>
</organism>
<dbReference type="AlphaFoldDB" id="B4S9N7"/>
<reference evidence="3" key="1">
    <citation type="submission" date="2008-06" db="EMBL/GenBank/DDBJ databases">
        <title>Complete sequence of plasmid of Prosthecochloris aestuarii DSM 271.</title>
        <authorList>
            <consortium name="US DOE Joint Genome Institute"/>
            <person name="Lucas S."/>
            <person name="Copeland A."/>
            <person name="Lapidus A."/>
            <person name="Glavina del Rio T."/>
            <person name="Dalin E."/>
            <person name="Tice H."/>
            <person name="Bruce D."/>
            <person name="Goodwin L."/>
            <person name="Pitluck S."/>
            <person name="Schmutz J."/>
            <person name="Larimer F."/>
            <person name="Land M."/>
            <person name="Hauser L."/>
            <person name="Kyrpides N."/>
            <person name="Anderson I."/>
            <person name="Liu Z."/>
            <person name="Li T."/>
            <person name="Zhao F."/>
            <person name="Overmann J."/>
            <person name="Bryant D.A."/>
            <person name="Richardson P."/>
        </authorList>
    </citation>
    <scope>NUCLEOTIDE SEQUENCE [LARGE SCALE GENOMIC DNA]</scope>
    <source>
        <strain evidence="3">DSM 271</strain>
        <plasmid evidence="3">pPAES01</plasmid>
    </source>
</reference>
<dbReference type="InterPro" id="IPR022516">
    <property type="entry name" value="CHP03798_Ocin"/>
</dbReference>
<dbReference type="NCBIfam" id="TIGR03798">
    <property type="entry name" value="leader_Nif11"/>
    <property type="match status" value="1"/>
</dbReference>
<feature type="domain" description="Nif11" evidence="2">
    <location>
        <begin position="1"/>
        <end position="48"/>
    </location>
</feature>
<proteinExistence type="predicted"/>
<geneLocation type="plasmid" evidence="3 4">
    <name>pPAES01</name>
</geneLocation>
<dbReference type="KEGG" id="paa:Paes_2373"/>